<gene>
    <name evidence="5" type="ORF">QJS04_geneDACA008838</name>
</gene>
<feature type="compositionally biased region" description="Basic and acidic residues" evidence="4">
    <location>
        <begin position="56"/>
        <end position="74"/>
    </location>
</feature>
<dbReference type="PANTHER" id="PTHR23160">
    <property type="entry name" value="SYNAPTONEMAL COMPLEX PROTEIN-RELATED"/>
    <property type="match status" value="1"/>
</dbReference>
<dbReference type="InterPro" id="IPR008545">
    <property type="entry name" value="Web"/>
</dbReference>
<feature type="region of interest" description="Disordered" evidence="4">
    <location>
        <begin position="1"/>
        <end position="106"/>
    </location>
</feature>
<dbReference type="Proteomes" id="UP001179952">
    <property type="component" value="Unassembled WGS sequence"/>
</dbReference>
<evidence type="ECO:0000256" key="3">
    <source>
        <dbReference type="SAM" id="Coils"/>
    </source>
</evidence>
<keyword evidence="6" id="KW-1185">Reference proteome</keyword>
<dbReference type="Pfam" id="PF05701">
    <property type="entry name" value="WEMBL"/>
    <property type="match status" value="1"/>
</dbReference>
<sequence length="894" mass="100105">MLSSRTKTGLLETPKSSLSETSNKLSPATPRVSKLGRTPSKTDPNSHSPLQNSRLSVDRSPRSADSKPTNDRRSPKISTTTDVRRPISTPDKQQRSAKGSELQAQLDSVQEDLKKLNEKLALAEKEKAQSLEELKDAKRLVDEANEKLGEALAAQKRAEESSEIEKFGAVELEQAGIEAMQKREEVWQKELENVRNQHAIDLAALLSSTEELQRVKQELAMNIDAKNAALTHADDAVKIAEIHAEKVEILSSEVAQLKSLLEAKAESSACEVSEMVSKLNSEVDSLKGDLEKARVFGERVAEMEALVEGLKGDVSEAKRVESELGDVVDEWKKKAGSLEAQVDELSQSEKSALESLSLAKKQLEGTSESLQEAKRVESELGNVVDEWKKKAESLESRVDELSQSEKSALESVSLVKKQLEGTSKALQDAEAEIASLKEKAESLEIAIERHRADLEESDQSLEIARQQALEITRTVEVLQSEIQNLQEEKMQAEKNEKIAVSNVQKLFEEREILLIELDKTKEEVEKNKKAMEGLASALHEVSLEARETKENLIISQVELKNAEFHREELNSTLNDTKEKYEAQLKAVNDEMNHLENEIERFELENENLETEWNEKERNFLNAIKTSEDEITRVKSERDEAIDSLKFAEAEVRTAKEDGAGLLNKLKQADLDVGLAREVAKEAKSESLRLKERLLDRENELQSVIQENDELRSRETIALEKVKELSELLNERSSKNVEENGVDSSDGEREYHLLSKTVEVEDNEGETEELKPKHEHVKEHIEVSPLPKAENGVGEDKEVDEEEDDEEPIEVGVKAWENGKMVDKGLSPDREAGLEMLEEEADSKVDSDSFDHMNGLSLETADNGGSLPSKQQQKKKKPPIMRKLGSLLKKKSSPK</sequence>
<evidence type="ECO:0000313" key="5">
    <source>
        <dbReference type="EMBL" id="KAK1262057.1"/>
    </source>
</evidence>
<feature type="compositionally biased region" description="Basic and acidic residues" evidence="4">
    <location>
        <begin position="767"/>
        <end position="781"/>
    </location>
</feature>
<evidence type="ECO:0000256" key="2">
    <source>
        <dbReference type="ARBA" id="ARBA00023054"/>
    </source>
</evidence>
<name>A0AAV9AD11_ACOGR</name>
<comment type="similarity">
    <text evidence="1">Belongs to the WEB family.</text>
</comment>
<evidence type="ECO:0000256" key="1">
    <source>
        <dbReference type="ARBA" id="ARBA00005485"/>
    </source>
</evidence>
<evidence type="ECO:0000256" key="4">
    <source>
        <dbReference type="SAM" id="MobiDB-lite"/>
    </source>
</evidence>
<feature type="compositionally biased region" description="Polar residues" evidence="4">
    <location>
        <begin position="39"/>
        <end position="55"/>
    </location>
</feature>
<feature type="coiled-coil region" evidence="3">
    <location>
        <begin position="300"/>
        <end position="713"/>
    </location>
</feature>
<protein>
    <submittedName>
        <fullName evidence="5">WEB family protein</fullName>
    </submittedName>
</protein>
<keyword evidence="2 3" id="KW-0175">Coiled coil</keyword>
<evidence type="ECO:0000313" key="6">
    <source>
        <dbReference type="Proteomes" id="UP001179952"/>
    </source>
</evidence>
<comment type="caution">
    <text evidence="5">The sequence shown here is derived from an EMBL/GenBank/DDBJ whole genome shotgun (WGS) entry which is preliminary data.</text>
</comment>
<dbReference type="AlphaFoldDB" id="A0AAV9AD11"/>
<feature type="compositionally biased region" description="Acidic residues" evidence="4">
    <location>
        <begin position="796"/>
        <end position="808"/>
    </location>
</feature>
<dbReference type="PANTHER" id="PTHR23160:SF20">
    <property type="entry name" value="OS02G0439200 PROTEIN"/>
    <property type="match status" value="1"/>
</dbReference>
<accession>A0AAV9AD11</accession>
<dbReference type="EMBL" id="JAUJYN010000010">
    <property type="protein sequence ID" value="KAK1262057.1"/>
    <property type="molecule type" value="Genomic_DNA"/>
</dbReference>
<feature type="compositionally biased region" description="Basic and acidic residues" evidence="4">
    <location>
        <begin position="841"/>
        <end position="850"/>
    </location>
</feature>
<proteinExistence type="inferred from homology"/>
<dbReference type="GO" id="GO:0007131">
    <property type="term" value="P:reciprocal meiotic recombination"/>
    <property type="evidence" value="ECO:0007669"/>
    <property type="project" value="TreeGrafter"/>
</dbReference>
<organism evidence="5 6">
    <name type="scientific">Acorus gramineus</name>
    <name type="common">Dwarf sweet flag</name>
    <dbReference type="NCBI Taxonomy" id="55184"/>
    <lineage>
        <taxon>Eukaryota</taxon>
        <taxon>Viridiplantae</taxon>
        <taxon>Streptophyta</taxon>
        <taxon>Embryophyta</taxon>
        <taxon>Tracheophyta</taxon>
        <taxon>Spermatophyta</taxon>
        <taxon>Magnoliopsida</taxon>
        <taxon>Liliopsida</taxon>
        <taxon>Acoraceae</taxon>
        <taxon>Acorus</taxon>
    </lineage>
</organism>
<reference evidence="5" key="2">
    <citation type="submission" date="2023-06" db="EMBL/GenBank/DDBJ databases">
        <authorList>
            <person name="Ma L."/>
            <person name="Liu K.-W."/>
            <person name="Li Z."/>
            <person name="Hsiao Y.-Y."/>
            <person name="Qi Y."/>
            <person name="Fu T."/>
            <person name="Tang G."/>
            <person name="Zhang D."/>
            <person name="Sun W.-H."/>
            <person name="Liu D.-K."/>
            <person name="Li Y."/>
            <person name="Chen G.-Z."/>
            <person name="Liu X.-D."/>
            <person name="Liao X.-Y."/>
            <person name="Jiang Y.-T."/>
            <person name="Yu X."/>
            <person name="Hao Y."/>
            <person name="Huang J."/>
            <person name="Zhao X.-W."/>
            <person name="Ke S."/>
            <person name="Chen Y.-Y."/>
            <person name="Wu W.-L."/>
            <person name="Hsu J.-L."/>
            <person name="Lin Y.-F."/>
            <person name="Huang M.-D."/>
            <person name="Li C.-Y."/>
            <person name="Huang L."/>
            <person name="Wang Z.-W."/>
            <person name="Zhao X."/>
            <person name="Zhong W.-Y."/>
            <person name="Peng D.-H."/>
            <person name="Ahmad S."/>
            <person name="Lan S."/>
            <person name="Zhang J.-S."/>
            <person name="Tsai W.-C."/>
            <person name="Van De Peer Y."/>
            <person name="Liu Z.-J."/>
        </authorList>
    </citation>
    <scope>NUCLEOTIDE SEQUENCE</scope>
    <source>
        <strain evidence="5">SCP</strain>
        <tissue evidence="5">Leaves</tissue>
    </source>
</reference>
<reference evidence="5" key="1">
    <citation type="journal article" date="2023" name="Nat. Commun.">
        <title>Diploid and tetraploid genomes of Acorus and the evolution of monocots.</title>
        <authorList>
            <person name="Ma L."/>
            <person name="Liu K.W."/>
            <person name="Li Z."/>
            <person name="Hsiao Y.Y."/>
            <person name="Qi Y."/>
            <person name="Fu T."/>
            <person name="Tang G.D."/>
            <person name="Zhang D."/>
            <person name="Sun W.H."/>
            <person name="Liu D.K."/>
            <person name="Li Y."/>
            <person name="Chen G.Z."/>
            <person name="Liu X.D."/>
            <person name="Liao X.Y."/>
            <person name="Jiang Y.T."/>
            <person name="Yu X."/>
            <person name="Hao Y."/>
            <person name="Huang J."/>
            <person name="Zhao X.W."/>
            <person name="Ke S."/>
            <person name="Chen Y.Y."/>
            <person name="Wu W.L."/>
            <person name="Hsu J.L."/>
            <person name="Lin Y.F."/>
            <person name="Huang M.D."/>
            <person name="Li C.Y."/>
            <person name="Huang L."/>
            <person name="Wang Z.W."/>
            <person name="Zhao X."/>
            <person name="Zhong W.Y."/>
            <person name="Peng D.H."/>
            <person name="Ahmad S."/>
            <person name="Lan S."/>
            <person name="Zhang J.S."/>
            <person name="Tsai W.C."/>
            <person name="Van de Peer Y."/>
            <person name="Liu Z.J."/>
        </authorList>
    </citation>
    <scope>NUCLEOTIDE SEQUENCE</scope>
    <source>
        <strain evidence="5">SCP</strain>
    </source>
</reference>
<feature type="compositionally biased region" description="Polar residues" evidence="4">
    <location>
        <begin position="14"/>
        <end position="26"/>
    </location>
</feature>
<feature type="region of interest" description="Disordered" evidence="4">
    <location>
        <begin position="755"/>
        <end position="894"/>
    </location>
</feature>
<feature type="compositionally biased region" description="Basic and acidic residues" evidence="4">
    <location>
        <begin position="819"/>
        <end position="832"/>
    </location>
</feature>